<dbReference type="SMART" id="SM00222">
    <property type="entry name" value="Sec7"/>
    <property type="match status" value="1"/>
</dbReference>
<proteinExistence type="predicted"/>
<keyword evidence="9" id="KW-1185">Reference proteome</keyword>
<dbReference type="InterPro" id="IPR032691">
    <property type="entry name" value="Mon2/Sec7/BIG1-like_HUS"/>
</dbReference>
<dbReference type="Gene3D" id="1.10.1000.11">
    <property type="entry name" value="Arf Nucleotide-binding Site Opener,domain 2"/>
    <property type="match status" value="1"/>
</dbReference>
<keyword evidence="4" id="KW-0813">Transport</keyword>
<reference evidence="8" key="2">
    <citation type="submission" date="2025-08" db="UniProtKB">
        <authorList>
            <consortium name="Ensembl"/>
        </authorList>
    </citation>
    <scope>IDENTIFICATION</scope>
</reference>
<dbReference type="InterPro" id="IPR000904">
    <property type="entry name" value="Sec7_dom"/>
</dbReference>
<dbReference type="GO" id="GO:0032012">
    <property type="term" value="P:regulation of ARF protein signal transduction"/>
    <property type="evidence" value="ECO:0007669"/>
    <property type="project" value="InterPro"/>
</dbReference>
<reference evidence="8" key="3">
    <citation type="submission" date="2025-09" db="UniProtKB">
        <authorList>
            <consortium name="Ensembl"/>
        </authorList>
    </citation>
    <scope>IDENTIFICATION</scope>
</reference>
<comment type="subcellular location">
    <subcellularLocation>
        <location evidence="2">Endoplasmic reticulum-Golgi intermediate compartment</location>
    </subcellularLocation>
    <subcellularLocation>
        <location evidence="1">Golgi apparatus</location>
        <location evidence="1">cis-Golgi network</location>
    </subcellularLocation>
    <subcellularLocation>
        <location evidence="3">Golgi apparatus</location>
        <location evidence="3">trans-Golgi network</location>
    </subcellularLocation>
</comment>
<dbReference type="SUPFAM" id="SSF48425">
    <property type="entry name" value="Sec7 domain"/>
    <property type="match status" value="1"/>
</dbReference>
<dbReference type="CDD" id="cd00171">
    <property type="entry name" value="Sec7"/>
    <property type="match status" value="1"/>
</dbReference>
<keyword evidence="6" id="KW-0812">Transmembrane</keyword>
<dbReference type="InterPro" id="IPR035999">
    <property type="entry name" value="Sec7_dom_sf"/>
</dbReference>
<accession>A0A8C4T6U0</accession>
<evidence type="ECO:0000313" key="9">
    <source>
        <dbReference type="Proteomes" id="UP000694620"/>
    </source>
</evidence>
<evidence type="ECO:0000256" key="2">
    <source>
        <dbReference type="ARBA" id="ARBA00004399"/>
    </source>
</evidence>
<dbReference type="GO" id="GO:0010256">
    <property type="term" value="P:endomembrane system organization"/>
    <property type="evidence" value="ECO:0007669"/>
    <property type="project" value="UniProtKB-ARBA"/>
</dbReference>
<dbReference type="PROSITE" id="PS50190">
    <property type="entry name" value="SEC7"/>
    <property type="match status" value="1"/>
</dbReference>
<protein>
    <submittedName>
        <fullName evidence="8">Golgi brefeldin A resistant guanine nucleotide exchange factor 1</fullName>
    </submittedName>
</protein>
<dbReference type="Proteomes" id="UP000694620">
    <property type="component" value="Chromosome 2"/>
</dbReference>
<keyword evidence="6" id="KW-0472">Membrane</keyword>
<evidence type="ECO:0000256" key="6">
    <source>
        <dbReference type="SAM" id="Phobius"/>
    </source>
</evidence>
<name>A0A8C4T6U0_ERPCA</name>
<dbReference type="GO" id="GO:0005085">
    <property type="term" value="F:guanyl-nucleotide exchange factor activity"/>
    <property type="evidence" value="ECO:0007669"/>
    <property type="project" value="InterPro"/>
</dbReference>
<dbReference type="Ensembl" id="ENSECRT00000027024.1">
    <property type="protein sequence ID" value="ENSECRP00000026471.1"/>
    <property type="gene ID" value="ENSECRG00000016912.1"/>
</dbReference>
<dbReference type="PANTHER" id="PTHR10663">
    <property type="entry name" value="GUANYL-NUCLEOTIDE EXCHANGE FACTOR"/>
    <property type="match status" value="1"/>
</dbReference>
<evidence type="ECO:0000256" key="1">
    <source>
        <dbReference type="ARBA" id="ARBA00004222"/>
    </source>
</evidence>
<sequence>MMDKNITIVLGEISVVVGAIKKKSRWNTHTPLVRTTLFEVIKSEEVTGPITELALKSVTSFFSSCKGAAQVINKVTKAVTHATFVGTDPAIDEIVLMNILQILKTLLLIPVGVYLTNESVCDIIKCCFQMCFDMSLSGKCKCVLGEICVLTVIFNYQFVLFFGTQFITFNLISNLVVINKNVHSTSVESIPEYKEQRGSIMGHSDIIFPDNVGDVNPSGVESIQLTQREGLALLPYGLPCIQELFRLLVSLTNPYDIHNSEENIQVSLLLLTVVFETAQISKHRMLLVLVKDQLCRHLFQLLTVEHFNHFAATIRLCFLLFENMRGHLKFQFEIYLKKLMDNIAAENTKIPYEMKELSLGAVVELLQIPSFVPELYINYDCDFYCSDLFEELIKLLSKNSCSLSGQLFTMNLLSLEALVTIIDTLEAHSHSTSLLNVQKEDEKDVRLLTELNCNGMYWVIKLLVYYTCLPMLIRMLLFFFFTVFYKRCIYKLLRFSSFLPTSQEVCDIKNKKKLLIEGTKLFNQKPKKGIQLLLEYGLLNSPVNNNEIALWLRENPGLDKKMIGEYISDRKNEDILKCFVRTFSFHGLRIDDALRLYIEAFRLSGEAPVVQRLLEAFEANGFPFASNDATFLLAYAVIMLNTDQHNRNVRKQNVPMTVEEFKKNLKGVNGSLDFDQNMLEDIYNAIKNNEIVMPDEQSGLVKENYIMALLFCTGDLDLFTTMWVHTVAALTSYCVFLCSFLRKCALISVYYGLSDVFDSLIISLIKLTTICSESVDDLPIVFGSNVKAQLAAKTLFKLSHNHGNMLRKSWKSIIDTLLCLFRAELLPTAIVETEDFIEPNGKFSLQREKTLANREESSFSNFVSWLPLISTEQFRLRGRASENNQTKQTALDCIMQCNPENIITESTFLQLESLLDLIKVLKSVTPDGGTYNEKDSAFCLELLIRIVLENSDRVSCFWQTVRDHFCQLCVNATEDCLLVERAVVGILRLAIRLLWKEEIRSEVLISLRIFLLMKSNVLHQVSQEIAYGLHELMKTNAVHVHSKDDWYTVFSLLEFIGAGVKPSPPFYVVTGPDIGTGKSSRLDSGFGNVQASQQVQCLRHPGSAYTLSDHMKPGIVLHQEEPKAHCSSVKSDSGSEDFILVEADESKPFALGFKTKSVLDQLSVVTLWSDQRLQEKKSFLKCVESLSLIVQDVVHVTPENFDLCIKTLCIFVNASLVEGKLTFFEFQCNYARSSKISFRFLCSTGYKVTPKFPTASSKQPSQCHRDDEEDKRISDSYDMASLQLLDLLYVLHTHAANIYYSWVQTTDGNAKTDSWTLWSKCWCPLLQGIAWLCCDSRQRIRMQALTYLQSALQVYDLQALDAQEWESCFYKVRSLTHVFCLLLMSFFKLNQNVIKIYCGMGSIA</sequence>
<dbReference type="Gene3D" id="1.10.220.20">
    <property type="match status" value="1"/>
</dbReference>
<evidence type="ECO:0000256" key="4">
    <source>
        <dbReference type="ARBA" id="ARBA00022448"/>
    </source>
</evidence>
<dbReference type="Pfam" id="PF12783">
    <property type="entry name" value="Sec7-like_HUS"/>
    <property type="match status" value="1"/>
</dbReference>
<keyword evidence="6" id="KW-1133">Transmembrane helix</keyword>
<dbReference type="InterPro" id="IPR023394">
    <property type="entry name" value="Sec7_C_sf"/>
</dbReference>
<evidence type="ECO:0000259" key="7">
    <source>
        <dbReference type="PROSITE" id="PS50190"/>
    </source>
</evidence>
<evidence type="ECO:0000256" key="3">
    <source>
        <dbReference type="ARBA" id="ARBA00004601"/>
    </source>
</evidence>
<dbReference type="Pfam" id="PF01369">
    <property type="entry name" value="Sec7"/>
    <property type="match status" value="1"/>
</dbReference>
<reference evidence="8" key="1">
    <citation type="submission" date="2021-06" db="EMBL/GenBank/DDBJ databases">
        <authorList>
            <consortium name="Wellcome Sanger Institute Data Sharing"/>
        </authorList>
    </citation>
    <scope>NUCLEOTIDE SEQUENCE [LARGE SCALE GENOMIC DNA]</scope>
</reference>
<evidence type="ECO:0000313" key="8">
    <source>
        <dbReference type="Ensembl" id="ENSECRP00000026471.1"/>
    </source>
</evidence>
<feature type="transmembrane region" description="Helical" evidence="6">
    <location>
        <begin position="463"/>
        <end position="485"/>
    </location>
</feature>
<feature type="domain" description="SEC7" evidence="7">
    <location>
        <begin position="504"/>
        <end position="689"/>
    </location>
</feature>
<evidence type="ECO:0000256" key="5">
    <source>
        <dbReference type="ARBA" id="ARBA00023034"/>
    </source>
</evidence>
<dbReference type="GO" id="GO:0005793">
    <property type="term" value="C:endoplasmic reticulum-Golgi intermediate compartment"/>
    <property type="evidence" value="ECO:0007669"/>
    <property type="project" value="UniProtKB-SubCell"/>
</dbReference>
<dbReference type="GO" id="GO:0005794">
    <property type="term" value="C:Golgi apparatus"/>
    <property type="evidence" value="ECO:0007669"/>
    <property type="project" value="UniProtKB-SubCell"/>
</dbReference>
<organism evidence="8 9">
    <name type="scientific">Erpetoichthys calabaricus</name>
    <name type="common">Rope fish</name>
    <name type="synonym">Calamoichthys calabaricus</name>
    <dbReference type="NCBI Taxonomy" id="27687"/>
    <lineage>
        <taxon>Eukaryota</taxon>
        <taxon>Metazoa</taxon>
        <taxon>Chordata</taxon>
        <taxon>Craniata</taxon>
        <taxon>Vertebrata</taxon>
        <taxon>Euteleostomi</taxon>
        <taxon>Actinopterygii</taxon>
        <taxon>Polypteriformes</taxon>
        <taxon>Polypteridae</taxon>
        <taxon>Erpetoichthys</taxon>
    </lineage>
</organism>
<dbReference type="GeneTree" id="ENSGT00940000156925"/>
<dbReference type="GO" id="GO:0016197">
    <property type="term" value="P:endosomal transport"/>
    <property type="evidence" value="ECO:0007669"/>
    <property type="project" value="UniProtKB-ARBA"/>
</dbReference>
<dbReference type="FunFam" id="1.10.1000.11:FF:000007">
    <property type="entry name" value="Golgi-specific brefeldin A-resistance guanine nucleotide exchange factor 1"/>
    <property type="match status" value="1"/>
</dbReference>
<keyword evidence="5" id="KW-0333">Golgi apparatus</keyword>
<dbReference type="PANTHER" id="PTHR10663:SF388">
    <property type="entry name" value="GOLGI-SPECIFIC BREFELDIN A-RESISTANCE GUANINE NUCLEOTIDE EXCHANGE FACTOR 1"/>
    <property type="match status" value="1"/>
</dbReference>